<evidence type="ECO:0000313" key="2">
    <source>
        <dbReference type="EMBL" id="RSH83792.1"/>
    </source>
</evidence>
<proteinExistence type="predicted"/>
<feature type="region of interest" description="Disordered" evidence="1">
    <location>
        <begin position="153"/>
        <end position="200"/>
    </location>
</feature>
<feature type="compositionally biased region" description="Low complexity" evidence="1">
    <location>
        <begin position="170"/>
        <end position="184"/>
    </location>
</feature>
<evidence type="ECO:0000256" key="1">
    <source>
        <dbReference type="SAM" id="MobiDB-lite"/>
    </source>
</evidence>
<feature type="compositionally biased region" description="Polar residues" evidence="1">
    <location>
        <begin position="26"/>
        <end position="41"/>
    </location>
</feature>
<feature type="compositionally biased region" description="Polar residues" evidence="1">
    <location>
        <begin position="1"/>
        <end position="11"/>
    </location>
</feature>
<dbReference type="Proteomes" id="UP000279259">
    <property type="component" value="Unassembled WGS sequence"/>
</dbReference>
<evidence type="ECO:0000313" key="3">
    <source>
        <dbReference type="Proteomes" id="UP000279259"/>
    </source>
</evidence>
<gene>
    <name evidence="2" type="ORF">EHS25_005407</name>
</gene>
<feature type="region of interest" description="Disordered" evidence="1">
    <location>
        <begin position="1"/>
        <end position="126"/>
    </location>
</feature>
<keyword evidence="3" id="KW-1185">Reference proteome</keyword>
<name>A0A427XY97_9TREE</name>
<reference evidence="2 3" key="1">
    <citation type="submission" date="2018-11" db="EMBL/GenBank/DDBJ databases">
        <title>Genome sequence of Saitozyma podzolica DSM 27192.</title>
        <authorList>
            <person name="Aliyu H."/>
            <person name="Gorte O."/>
            <person name="Ochsenreither K."/>
        </authorList>
    </citation>
    <scope>NUCLEOTIDE SEQUENCE [LARGE SCALE GENOMIC DNA]</scope>
    <source>
        <strain evidence="2 3">DSM 27192</strain>
    </source>
</reference>
<organism evidence="2 3">
    <name type="scientific">Saitozyma podzolica</name>
    <dbReference type="NCBI Taxonomy" id="1890683"/>
    <lineage>
        <taxon>Eukaryota</taxon>
        <taxon>Fungi</taxon>
        <taxon>Dikarya</taxon>
        <taxon>Basidiomycota</taxon>
        <taxon>Agaricomycotina</taxon>
        <taxon>Tremellomycetes</taxon>
        <taxon>Tremellales</taxon>
        <taxon>Trimorphomycetaceae</taxon>
        <taxon>Saitozyma</taxon>
    </lineage>
</organism>
<accession>A0A427XY97</accession>
<sequence length="470" mass="51727">MASDVSTIMSNDTEHSEIISGVGAQDGSTNSNREAPAVSQSLRRRRPSEQSVTDHLGERGTSEEDRDFTCDGCRKAKKESARKEAKKAQKRSKMPSKPRFRCRRSQENPNEARAVAWRDRSKNGSAPTVWSCGLCNREKIDCSYYEALEMGPPKACSNENIQESRDCGSVDESSSTELSDEVSSNPKTPPEHQVNVEEQPKILESADLESSSLMGEPDETSINPPYFDLTSVLSPVGSSGDPFDHAANDQPPALTDEGFDLEAFMQQRLGSNVENHENPGQDVEAFLAAVNTNTAAPATINAASIAEYGSYIEIGWRMKGLFLSSVVPVKDPERYRKLDRQINELYGELPLLDLPPAPDLHLYANGDPQALKDRAKELEQDVYRRLAESTAGPSAAGFAKLGGMGMSMHMRRFSVGVGLSDFATETFREANQRMKDLSELDLGDRLALNDFNKVQNPKQVIEVLRTAFAV</sequence>
<protein>
    <submittedName>
        <fullName evidence="2">Uncharacterized protein</fullName>
    </submittedName>
</protein>
<feature type="compositionally biased region" description="Basic and acidic residues" evidence="1">
    <location>
        <begin position="55"/>
        <end position="87"/>
    </location>
</feature>
<dbReference type="AlphaFoldDB" id="A0A427XY97"/>
<comment type="caution">
    <text evidence="2">The sequence shown here is derived from an EMBL/GenBank/DDBJ whole genome shotgun (WGS) entry which is preliminary data.</text>
</comment>
<dbReference type="EMBL" id="RSCD01000023">
    <property type="protein sequence ID" value="RSH83792.1"/>
    <property type="molecule type" value="Genomic_DNA"/>
</dbReference>
<feature type="compositionally biased region" description="Basic residues" evidence="1">
    <location>
        <begin position="88"/>
        <end position="103"/>
    </location>
</feature>